<dbReference type="EMBL" id="BRZM01000457">
    <property type="protein sequence ID" value="GLD70862.1"/>
    <property type="molecule type" value="Genomic_DNA"/>
</dbReference>
<organism evidence="1 2">
    <name type="scientific">Lates japonicus</name>
    <name type="common">Japanese lates</name>
    <dbReference type="NCBI Taxonomy" id="270547"/>
    <lineage>
        <taxon>Eukaryota</taxon>
        <taxon>Metazoa</taxon>
        <taxon>Chordata</taxon>
        <taxon>Craniata</taxon>
        <taxon>Vertebrata</taxon>
        <taxon>Euteleostomi</taxon>
        <taxon>Actinopterygii</taxon>
        <taxon>Neopterygii</taxon>
        <taxon>Teleostei</taxon>
        <taxon>Neoteleostei</taxon>
        <taxon>Acanthomorphata</taxon>
        <taxon>Carangaria</taxon>
        <taxon>Carangaria incertae sedis</taxon>
        <taxon>Centropomidae</taxon>
        <taxon>Lates</taxon>
    </lineage>
</organism>
<evidence type="ECO:0000313" key="2">
    <source>
        <dbReference type="Proteomes" id="UP001279410"/>
    </source>
</evidence>
<gene>
    <name evidence="1" type="ORF">AKAME5_002218100</name>
</gene>
<keyword evidence="1" id="KW-0813">Transport</keyword>
<accession>A0AAD3RJJ7</accession>
<keyword evidence="1" id="KW-0406">Ion transport</keyword>
<dbReference type="GO" id="GO:0034220">
    <property type="term" value="P:monoatomic ion transmembrane transport"/>
    <property type="evidence" value="ECO:0007669"/>
    <property type="project" value="UniProtKB-KW"/>
</dbReference>
<comment type="caution">
    <text evidence="1">The sequence shown here is derived from an EMBL/GenBank/DDBJ whole genome shotgun (WGS) entry which is preliminary data.</text>
</comment>
<dbReference type="Proteomes" id="UP001279410">
    <property type="component" value="Unassembled WGS sequence"/>
</dbReference>
<evidence type="ECO:0000313" key="1">
    <source>
        <dbReference type="EMBL" id="GLD70862.1"/>
    </source>
</evidence>
<protein>
    <submittedName>
        <fullName evidence="1">ATP-sensitive inward rectifier potassium channel 12-like protein</fullName>
    </submittedName>
</protein>
<keyword evidence="1" id="KW-0407">Ion channel</keyword>
<keyword evidence="2" id="KW-1185">Reference proteome</keyword>
<proteinExistence type="predicted"/>
<sequence length="84" mass="9309">MSPGPELGTAARRSRFVKKNGQCNVVFNNEEDKPRRYLADISPPVWTYNAGATCHSSHHHPLSCCCLLDLLGRRAVHGDFDSSL</sequence>
<name>A0AAD3RJJ7_LATJO</name>
<dbReference type="AlphaFoldDB" id="A0AAD3RJJ7"/>
<reference evidence="1" key="1">
    <citation type="submission" date="2022-08" db="EMBL/GenBank/DDBJ databases">
        <title>Genome sequencing of akame (Lates japonicus).</title>
        <authorList>
            <person name="Hashiguchi Y."/>
            <person name="Takahashi H."/>
        </authorList>
    </citation>
    <scope>NUCLEOTIDE SEQUENCE</scope>
    <source>
        <strain evidence="1">Kochi</strain>
    </source>
</reference>